<dbReference type="InterPro" id="IPR014710">
    <property type="entry name" value="RmlC-like_jellyroll"/>
</dbReference>
<protein>
    <recommendedName>
        <fullName evidence="1">Cupin type-2 domain-containing protein</fullName>
    </recommendedName>
</protein>
<dbReference type="EMBL" id="BAAAUV010000005">
    <property type="protein sequence ID" value="GAA3209144.1"/>
    <property type="molecule type" value="Genomic_DNA"/>
</dbReference>
<dbReference type="Pfam" id="PF07883">
    <property type="entry name" value="Cupin_2"/>
    <property type="match status" value="1"/>
</dbReference>
<evidence type="ECO:0000259" key="1">
    <source>
        <dbReference type="Pfam" id="PF07883"/>
    </source>
</evidence>
<keyword evidence="3" id="KW-1185">Reference proteome</keyword>
<proteinExistence type="predicted"/>
<evidence type="ECO:0000313" key="3">
    <source>
        <dbReference type="Proteomes" id="UP001501237"/>
    </source>
</evidence>
<dbReference type="SUPFAM" id="SSF51182">
    <property type="entry name" value="RmlC-like cupins"/>
    <property type="match status" value="1"/>
</dbReference>
<evidence type="ECO:0000313" key="2">
    <source>
        <dbReference type="EMBL" id="GAA3209144.1"/>
    </source>
</evidence>
<dbReference type="RefSeq" id="WP_344827008.1">
    <property type="nucleotide sequence ID" value="NZ_BAAAUV010000005.1"/>
</dbReference>
<dbReference type="Gene3D" id="2.60.120.10">
    <property type="entry name" value="Jelly Rolls"/>
    <property type="match status" value="1"/>
</dbReference>
<gene>
    <name evidence="2" type="ORF">GCM10010468_26450</name>
</gene>
<dbReference type="InterPro" id="IPR013096">
    <property type="entry name" value="Cupin_2"/>
</dbReference>
<name>A0ABP6Q821_9ACTN</name>
<accession>A0ABP6Q821</accession>
<comment type="caution">
    <text evidence="2">The sequence shown here is derived from an EMBL/GenBank/DDBJ whole genome shotgun (WGS) entry which is preliminary data.</text>
</comment>
<dbReference type="InterPro" id="IPR011051">
    <property type="entry name" value="RmlC_Cupin_sf"/>
</dbReference>
<feature type="domain" description="Cupin type-2" evidence="1">
    <location>
        <begin position="41"/>
        <end position="100"/>
    </location>
</feature>
<sequence length="122" mass="12489">MTLATSAAATVIDNGDFVMTPLAVPSRGSVQLAMWTVTATGPSRSPVHSVDHEEVFYVQSGTFTATIDGVEHTAGPGDALMCPPGVPFFLASGEEGAVVVAVTTAGMKGMLNGNVISPPWAR</sequence>
<reference evidence="3" key="1">
    <citation type="journal article" date="2019" name="Int. J. Syst. Evol. Microbiol.">
        <title>The Global Catalogue of Microorganisms (GCM) 10K type strain sequencing project: providing services to taxonomists for standard genome sequencing and annotation.</title>
        <authorList>
            <consortium name="The Broad Institute Genomics Platform"/>
            <consortium name="The Broad Institute Genome Sequencing Center for Infectious Disease"/>
            <person name="Wu L."/>
            <person name="Ma J."/>
        </authorList>
    </citation>
    <scope>NUCLEOTIDE SEQUENCE [LARGE SCALE GENOMIC DNA]</scope>
    <source>
        <strain evidence="3">JCM 9377</strain>
    </source>
</reference>
<dbReference type="Proteomes" id="UP001501237">
    <property type="component" value="Unassembled WGS sequence"/>
</dbReference>
<organism evidence="2 3">
    <name type="scientific">Actinocorallia longicatena</name>
    <dbReference type="NCBI Taxonomy" id="111803"/>
    <lineage>
        <taxon>Bacteria</taxon>
        <taxon>Bacillati</taxon>
        <taxon>Actinomycetota</taxon>
        <taxon>Actinomycetes</taxon>
        <taxon>Streptosporangiales</taxon>
        <taxon>Thermomonosporaceae</taxon>
        <taxon>Actinocorallia</taxon>
    </lineage>
</organism>